<dbReference type="EMBL" id="MTSU01000035">
    <property type="protein sequence ID" value="ONF90743.1"/>
    <property type="molecule type" value="Genomic_DNA"/>
</dbReference>
<proteinExistence type="predicted"/>
<reference evidence="1 2" key="1">
    <citation type="submission" date="2017-01" db="EMBL/GenBank/DDBJ databases">
        <title>Comparative genomic analysis of Brazilian Leptospira santarosai.</title>
        <authorList>
            <person name="Moreno L.Z."/>
            <person name="Miraglia F."/>
            <person name="Kremer F.S."/>
            <person name="Eslabao M.R."/>
            <person name="Lilenbaum W."/>
            <person name="Dellagostin O.A."/>
            <person name="Moreno A.M."/>
        </authorList>
    </citation>
    <scope>NUCLEOTIDE SEQUENCE [LARGE SCALE GENOMIC DNA]</scope>
    <source>
        <strain evidence="1 2">M52/8-19</strain>
    </source>
</reference>
<comment type="caution">
    <text evidence="1">The sequence shown here is derived from an EMBL/GenBank/DDBJ whole genome shotgun (WGS) entry which is preliminary data.</text>
</comment>
<dbReference type="Proteomes" id="UP000189337">
    <property type="component" value="Unassembled WGS sequence"/>
</dbReference>
<accession>A0AB73MD98</accession>
<gene>
    <name evidence="1" type="ORF">BWD14_19415</name>
</gene>
<dbReference type="RefSeq" id="WP_076638011.1">
    <property type="nucleotide sequence ID" value="NZ_MTSU01000035.1"/>
</dbReference>
<dbReference type="AlphaFoldDB" id="A0AB73MD98"/>
<evidence type="ECO:0000313" key="2">
    <source>
        <dbReference type="Proteomes" id="UP000189337"/>
    </source>
</evidence>
<name>A0AB73MD98_9LEPT</name>
<sequence length="253" mass="29837">MRVWTIILLFCMIFFILFRSERVSAQEELKFDEVLPGIYVDDGEFYAGWKRLGREKVVTKEAFSTISNFRDAYFSGNLDNFFSYYSEDSFRPLIENYNIYLKKEGRPLVKTTKELFFVWKHDILACRAKELVYDLCTFWNSWRKNVPQKRIKILVTFNADGNDFVYRKENGKPVVDRFSKTNVAAFVVAFVNLESEIPVSQEFAFIKEKGKFRIFDNRQEGALCVFCAYENGEESVKNMFDTLKRQSAVENPR</sequence>
<evidence type="ECO:0000313" key="1">
    <source>
        <dbReference type="EMBL" id="ONF90743.1"/>
    </source>
</evidence>
<protein>
    <submittedName>
        <fullName evidence="1">Uncharacterized protein</fullName>
    </submittedName>
</protein>
<organism evidence="1 2">
    <name type="scientific">Leptospira santarosai</name>
    <dbReference type="NCBI Taxonomy" id="28183"/>
    <lineage>
        <taxon>Bacteria</taxon>
        <taxon>Pseudomonadati</taxon>
        <taxon>Spirochaetota</taxon>
        <taxon>Spirochaetia</taxon>
        <taxon>Leptospirales</taxon>
        <taxon>Leptospiraceae</taxon>
        <taxon>Leptospira</taxon>
    </lineage>
</organism>